<evidence type="ECO:0000313" key="1">
    <source>
        <dbReference type="EMBL" id="QHT39318.1"/>
    </source>
</evidence>
<protein>
    <submittedName>
        <fullName evidence="1">Uncharacterized protein</fullName>
    </submittedName>
</protein>
<organism evidence="1">
    <name type="scientific">viral metagenome</name>
    <dbReference type="NCBI Taxonomy" id="1070528"/>
    <lineage>
        <taxon>unclassified sequences</taxon>
        <taxon>metagenomes</taxon>
        <taxon>organismal metagenomes</taxon>
    </lineage>
</organism>
<reference evidence="1" key="1">
    <citation type="journal article" date="2020" name="Nature">
        <title>Giant virus diversity and host interactions through global metagenomics.</title>
        <authorList>
            <person name="Schulz F."/>
            <person name="Roux S."/>
            <person name="Paez-Espino D."/>
            <person name="Jungbluth S."/>
            <person name="Walsh D.A."/>
            <person name="Denef V.J."/>
            <person name="McMahon K.D."/>
            <person name="Konstantinidis K.T."/>
            <person name="Eloe-Fadrosh E.A."/>
            <person name="Kyrpides N.C."/>
            <person name="Woyke T."/>
        </authorList>
    </citation>
    <scope>NUCLEOTIDE SEQUENCE</scope>
    <source>
        <strain evidence="1">GVMAG-S-ERX556126-94</strain>
    </source>
</reference>
<dbReference type="AlphaFoldDB" id="A0A6C0FC99"/>
<sequence>MYETISKLIQEEIGFDISHSSHHIEIYRRNYPLIFHNINTDELSVLNKELINHMGDIYLKELKDTTTIPNIPKATSEENTLKHEIKIQEKKFKNFTIHSSHRNSNSLNRYNFNINVDFSEFNPKKITLLKEDNNLFSNPSIIVQFNETDNLQFSLKETKSFNDKEYYTYEYITEDTIQCKDILNIKILNYLMMTPLENRDIYKINMIKPIKHNDKDYLCLQIDNHDIHENDELGLLSDNKIVKSLFVKKCVQNYILTNLEKIDHTKEYSCLQCNKNIEISGSIH</sequence>
<proteinExistence type="predicted"/>
<dbReference type="EMBL" id="MN738841">
    <property type="protein sequence ID" value="QHT39318.1"/>
    <property type="molecule type" value="Genomic_DNA"/>
</dbReference>
<name>A0A6C0FC99_9ZZZZ</name>
<accession>A0A6C0FC99</accession>